<dbReference type="InterPro" id="IPR036680">
    <property type="entry name" value="SPOR-like_sf"/>
</dbReference>
<comment type="similarity">
    <text evidence="4 5">Belongs to the RlpA family.</text>
</comment>
<keyword evidence="3 4" id="KW-0961">Cell wall biogenesis/degradation</keyword>
<dbReference type="GO" id="GO:0000270">
    <property type="term" value="P:peptidoglycan metabolic process"/>
    <property type="evidence" value="ECO:0007669"/>
    <property type="project" value="UniProtKB-UniRule"/>
</dbReference>
<evidence type="ECO:0000313" key="7">
    <source>
        <dbReference type="EMBL" id="AJQ94516.1"/>
    </source>
</evidence>
<evidence type="ECO:0000256" key="4">
    <source>
        <dbReference type="HAMAP-Rule" id="MF_02071"/>
    </source>
</evidence>
<dbReference type="Pfam" id="PF03330">
    <property type="entry name" value="DPBB_1"/>
    <property type="match status" value="1"/>
</dbReference>
<dbReference type="FunFam" id="2.40.40.10:FF:000003">
    <property type="entry name" value="Endolytic peptidoglycan transglycosylase RlpA"/>
    <property type="match status" value="1"/>
</dbReference>
<evidence type="ECO:0000256" key="1">
    <source>
        <dbReference type="ARBA" id="ARBA00022729"/>
    </source>
</evidence>
<keyword evidence="4 7" id="KW-0449">Lipoprotein</keyword>
<dbReference type="EC" id="4.2.2.-" evidence="4"/>
<dbReference type="InterPro" id="IPR009009">
    <property type="entry name" value="RlpA-like_DPBB"/>
</dbReference>
<dbReference type="Proteomes" id="UP000032266">
    <property type="component" value="Chromosome"/>
</dbReference>
<dbReference type="Pfam" id="PF05036">
    <property type="entry name" value="SPOR"/>
    <property type="match status" value="1"/>
</dbReference>
<dbReference type="GO" id="GO:0005886">
    <property type="term" value="C:plasma membrane"/>
    <property type="evidence" value="ECO:0007669"/>
    <property type="project" value="UniProtKB-SubCell"/>
</dbReference>
<organism evidence="7 8">
    <name type="scientific">Gynuella sunshinyii YC6258</name>
    <dbReference type="NCBI Taxonomy" id="1445510"/>
    <lineage>
        <taxon>Bacteria</taxon>
        <taxon>Pseudomonadati</taxon>
        <taxon>Pseudomonadota</taxon>
        <taxon>Gammaproteobacteria</taxon>
        <taxon>Oceanospirillales</taxon>
        <taxon>Saccharospirillaceae</taxon>
        <taxon>Gynuella</taxon>
    </lineage>
</organism>
<comment type="subcellular location">
    <subcellularLocation>
        <location evidence="4">Cell membrane</location>
        <topology evidence="4">Lipid-anchor</topology>
    </subcellularLocation>
</comment>
<dbReference type="GO" id="GO:0008932">
    <property type="term" value="F:lytic endotransglycosylase activity"/>
    <property type="evidence" value="ECO:0007669"/>
    <property type="project" value="UniProtKB-UniRule"/>
</dbReference>
<dbReference type="InterPro" id="IPR012997">
    <property type="entry name" value="RplA"/>
</dbReference>
<keyword evidence="4" id="KW-0564">Palmitate</keyword>
<feature type="domain" description="SPOR" evidence="6">
    <location>
        <begin position="197"/>
        <end position="271"/>
    </location>
</feature>
<dbReference type="GO" id="GO:0071555">
    <property type="term" value="P:cell wall organization"/>
    <property type="evidence" value="ECO:0007669"/>
    <property type="project" value="UniProtKB-KW"/>
</dbReference>
<evidence type="ECO:0000313" key="8">
    <source>
        <dbReference type="Proteomes" id="UP000032266"/>
    </source>
</evidence>
<keyword evidence="2 4" id="KW-0456">Lyase</keyword>
<comment type="function">
    <text evidence="4">Lytic transglycosylase with a strong preference for naked glycan strands that lack stem peptides.</text>
</comment>
<evidence type="ECO:0000259" key="6">
    <source>
        <dbReference type="PROSITE" id="PS51724"/>
    </source>
</evidence>
<dbReference type="NCBIfam" id="TIGR00413">
    <property type="entry name" value="rlpA"/>
    <property type="match status" value="1"/>
</dbReference>
<dbReference type="HAMAP" id="MF_02071">
    <property type="entry name" value="RlpA"/>
    <property type="match status" value="1"/>
</dbReference>
<dbReference type="PANTHER" id="PTHR34183">
    <property type="entry name" value="ENDOLYTIC PEPTIDOGLYCAN TRANSGLYCOSYLASE RLPA"/>
    <property type="match status" value="1"/>
</dbReference>
<evidence type="ECO:0000256" key="3">
    <source>
        <dbReference type="ARBA" id="ARBA00023316"/>
    </source>
</evidence>
<keyword evidence="4" id="KW-1003">Cell membrane</keyword>
<sequence length="271" mass="30390">MKSFLSRGKAFSVWILVLILQSCSSQYVSMGGSEVLSDSDRYQQERYQIKQDRGPDQKIDGHKIEDVVPVYEPRSAAGNKSPYTVRGKKYYVLDDPEGYSETGIASWYGVKFHGHKTSNGEIFDMYKVSAAHKTLPIPSYVKVTNLDNGKSVIARVNDRGPFHDGRLIDLSYAGAVKLGYEKQGTARVKVEAITPGYTGTHEFFIQVGAFSSMANAQKLKQEVELHTNSQVFIEKTSFYRVKVGPMTERQAKKLQKKLARKNIGPPIIVRL</sequence>
<dbReference type="SUPFAM" id="SSF110997">
    <property type="entry name" value="Sporulation related repeat"/>
    <property type="match status" value="1"/>
</dbReference>
<dbReference type="InterPro" id="IPR036908">
    <property type="entry name" value="RlpA-like_sf"/>
</dbReference>
<name>A0A0C5VJP9_9GAMM</name>
<dbReference type="InterPro" id="IPR034718">
    <property type="entry name" value="RlpA"/>
</dbReference>
<dbReference type="InterPro" id="IPR007730">
    <property type="entry name" value="SPOR-like_dom"/>
</dbReference>
<reference evidence="7 8" key="1">
    <citation type="submission" date="2014-01" db="EMBL/GenBank/DDBJ databases">
        <title>Full genme sequencing of cellulolytic bacterium Gynuella sunshinyii YC6258T gen. nov., sp. nov.</title>
        <authorList>
            <person name="Khan H."/>
            <person name="Chung E.J."/>
            <person name="Chung Y.R."/>
        </authorList>
    </citation>
    <scope>NUCLEOTIDE SEQUENCE [LARGE SCALE GENOMIC DNA]</scope>
    <source>
        <strain evidence="7 8">YC6258</strain>
    </source>
</reference>
<dbReference type="SUPFAM" id="SSF50685">
    <property type="entry name" value="Barwin-like endoglucanases"/>
    <property type="match status" value="1"/>
</dbReference>
<dbReference type="STRING" id="1445510.YC6258_02478"/>
<evidence type="ECO:0000256" key="5">
    <source>
        <dbReference type="RuleBase" id="RU003495"/>
    </source>
</evidence>
<dbReference type="RefSeq" id="WP_281176343.1">
    <property type="nucleotide sequence ID" value="NZ_CP007142.1"/>
</dbReference>
<dbReference type="EMBL" id="CP007142">
    <property type="protein sequence ID" value="AJQ94516.1"/>
    <property type="molecule type" value="Genomic_DNA"/>
</dbReference>
<dbReference type="AlphaFoldDB" id="A0A0C5VJP9"/>
<keyword evidence="1" id="KW-0732">Signal</keyword>
<dbReference type="PATRIC" id="fig|1445510.3.peg.2433"/>
<dbReference type="GO" id="GO:0009279">
    <property type="term" value="C:cell outer membrane"/>
    <property type="evidence" value="ECO:0007669"/>
    <property type="project" value="TreeGrafter"/>
</dbReference>
<keyword evidence="8" id="KW-1185">Reference proteome</keyword>
<proteinExistence type="inferred from homology"/>
<accession>A0A0C5VJP9</accession>
<dbReference type="CDD" id="cd22268">
    <property type="entry name" value="DPBB_RlpA-like"/>
    <property type="match status" value="1"/>
</dbReference>
<dbReference type="GO" id="GO:0042834">
    <property type="term" value="F:peptidoglycan binding"/>
    <property type="evidence" value="ECO:0007669"/>
    <property type="project" value="InterPro"/>
</dbReference>
<dbReference type="KEGG" id="gsn:YC6258_02478"/>
<dbReference type="PANTHER" id="PTHR34183:SF1">
    <property type="entry name" value="ENDOLYTIC PEPTIDOGLYCAN TRANSGLYCOSYLASE RLPA"/>
    <property type="match status" value="1"/>
</dbReference>
<dbReference type="PROSITE" id="PS51257">
    <property type="entry name" value="PROKAR_LIPOPROTEIN"/>
    <property type="match status" value="1"/>
</dbReference>
<protein>
    <recommendedName>
        <fullName evidence="4">Endolytic peptidoglycan transglycosylase RlpA</fullName>
        <ecNumber evidence="4">4.2.2.-</ecNumber>
    </recommendedName>
</protein>
<dbReference type="PROSITE" id="PS51724">
    <property type="entry name" value="SPOR"/>
    <property type="match status" value="1"/>
</dbReference>
<evidence type="ECO:0000256" key="2">
    <source>
        <dbReference type="ARBA" id="ARBA00023239"/>
    </source>
</evidence>
<dbReference type="HOGENOM" id="CLU_042923_3_4_6"/>
<dbReference type="Gene3D" id="2.40.40.10">
    <property type="entry name" value="RlpA-like domain"/>
    <property type="match status" value="1"/>
</dbReference>
<keyword evidence="4" id="KW-0472">Membrane</keyword>
<gene>
    <name evidence="4" type="primary">rlpA</name>
    <name evidence="7" type="ORF">YC6258_02478</name>
</gene>
<dbReference type="Gene3D" id="3.30.70.1070">
    <property type="entry name" value="Sporulation related repeat"/>
    <property type="match status" value="1"/>
</dbReference>